<evidence type="ECO:0000313" key="3">
    <source>
        <dbReference type="Proteomes" id="UP000186143"/>
    </source>
</evidence>
<reference evidence="1 3" key="1">
    <citation type="submission" date="2016-09" db="EMBL/GenBank/DDBJ databases">
        <title>Rhizobium sp. nov., a novel species isolated from the rice rhizosphere.</title>
        <authorList>
            <person name="Zhao J."/>
            <person name="Zhang X."/>
        </authorList>
    </citation>
    <scope>NUCLEOTIDE SEQUENCE [LARGE SCALE GENOMIC DNA]</scope>
    <source>
        <strain evidence="1 3">MH17</strain>
    </source>
</reference>
<reference evidence="2 4" key="3">
    <citation type="journal article" date="2017" name="Antonie Van Leeuwenhoek">
        <title>Rhizobium rhizosphaerae sp. nov., a novel species isolated from rice rhizosphere.</title>
        <authorList>
            <person name="Zhao J.J."/>
            <person name="Zhang J."/>
            <person name="Zhang R.J."/>
            <person name="Zhang C.W."/>
            <person name="Yin H.Q."/>
            <person name="Zhang X.X."/>
        </authorList>
    </citation>
    <scope>NUCLEOTIDE SEQUENCE [LARGE SCALE GENOMIC DNA]</scope>
    <source>
        <strain evidence="2 4">RD15</strain>
    </source>
</reference>
<reference evidence="2" key="2">
    <citation type="submission" date="2016-12" db="EMBL/GenBank/DDBJ databases">
        <authorList>
            <person name="Zhang X."/>
            <person name="Zhao J."/>
        </authorList>
    </citation>
    <scope>NUCLEOTIDE SEQUENCE</scope>
    <source>
        <strain evidence="2">RD15</strain>
    </source>
</reference>
<dbReference type="RefSeq" id="WP_075637136.1">
    <property type="nucleotide sequence ID" value="NZ_MKIO01000045.1"/>
</dbReference>
<protein>
    <submittedName>
        <fullName evidence="1">Uncharacterized protein</fullName>
    </submittedName>
</protein>
<evidence type="ECO:0000313" key="4">
    <source>
        <dbReference type="Proteomes" id="UP000192652"/>
    </source>
</evidence>
<dbReference type="Proteomes" id="UP000186143">
    <property type="component" value="Unassembled WGS sequence"/>
</dbReference>
<sequence length="71" mass="8038">MTVKPHATEKHNFRIAAADMEQGDGKSLSPIARRRLPAFSIGQKRVAIFQIRLTRLDVDVFVFPMSLSQNQ</sequence>
<dbReference type="STRING" id="1672749.BJF92_20740"/>
<organism evidence="1 3">
    <name type="scientific">Xaviernesmea rhizosphaerae</name>
    <dbReference type="NCBI Taxonomy" id="1672749"/>
    <lineage>
        <taxon>Bacteria</taxon>
        <taxon>Pseudomonadati</taxon>
        <taxon>Pseudomonadota</taxon>
        <taxon>Alphaproteobacteria</taxon>
        <taxon>Hyphomicrobiales</taxon>
        <taxon>Rhizobiaceae</taxon>
        <taxon>Rhizobium/Agrobacterium group</taxon>
        <taxon>Xaviernesmea</taxon>
    </lineage>
</organism>
<keyword evidence="4" id="KW-1185">Reference proteome</keyword>
<dbReference type="EMBL" id="MKIO01000045">
    <property type="protein sequence ID" value="OLP52751.1"/>
    <property type="molecule type" value="Genomic_DNA"/>
</dbReference>
<evidence type="ECO:0000313" key="1">
    <source>
        <dbReference type="EMBL" id="OLP52751.1"/>
    </source>
</evidence>
<dbReference type="Proteomes" id="UP000192652">
    <property type="component" value="Unassembled WGS sequence"/>
</dbReference>
<proteinExistence type="predicted"/>
<gene>
    <name evidence="1" type="ORF">BJF92_20740</name>
    <name evidence="2" type="ORF">BTR14_22135</name>
</gene>
<dbReference type="EMBL" id="MSPX01000030">
    <property type="protein sequence ID" value="OQP83612.1"/>
    <property type="molecule type" value="Genomic_DNA"/>
</dbReference>
<dbReference type="AlphaFoldDB" id="A0A1Q9ACW1"/>
<comment type="caution">
    <text evidence="1">The sequence shown here is derived from an EMBL/GenBank/DDBJ whole genome shotgun (WGS) entry which is preliminary data.</text>
</comment>
<evidence type="ECO:0000313" key="2">
    <source>
        <dbReference type="EMBL" id="OQP83612.1"/>
    </source>
</evidence>
<accession>A0A1Q9ACW1</accession>
<name>A0A1Q9ACW1_9HYPH</name>